<gene>
    <name evidence="3" type="ORF">A4W93_16900</name>
</gene>
<evidence type="ECO:0000313" key="4">
    <source>
        <dbReference type="Proteomes" id="UP000193427"/>
    </source>
</evidence>
<dbReference type="EMBL" id="CP015118">
    <property type="protein sequence ID" value="ARN21442.1"/>
    <property type="molecule type" value="Genomic_DNA"/>
</dbReference>
<evidence type="ECO:0000256" key="2">
    <source>
        <dbReference type="ARBA" id="ARBA00023315"/>
    </source>
</evidence>
<dbReference type="CDD" id="cd04301">
    <property type="entry name" value="NAT_SF"/>
    <property type="match status" value="1"/>
</dbReference>
<dbReference type="OrthoDB" id="8595358at2"/>
<reference evidence="3 4" key="1">
    <citation type="submission" date="2016-04" db="EMBL/GenBank/DDBJ databases">
        <title>Complete genome sequence of natural rubber-degrading, novel Gram-negative bacterium, Rhizobacter gummiphilus strain NS21.</title>
        <authorList>
            <person name="Tabata M."/>
            <person name="Kasai D."/>
            <person name="Fukuda M."/>
        </authorList>
    </citation>
    <scope>NUCLEOTIDE SEQUENCE [LARGE SCALE GENOMIC DNA]</scope>
    <source>
        <strain evidence="3 4">NS21</strain>
    </source>
</reference>
<dbReference type="Gene3D" id="3.40.630.30">
    <property type="match status" value="1"/>
</dbReference>
<sequence>MSDTSLPLHIGPACLGDARAIAEVHVRSWQQAYRHMLPSNYLSLLSVERREAMWLASMTQRRPELVVAHEGPDLVGFVAFGPSRDGDADDGAAEVWAFYVEPAYWSRGVGLALWNEALERMADDGARSVTLWVIEHNERALRFYRRAGFEADAGPRKVVNVGGVQLREVRQVLRLSPAAA</sequence>
<dbReference type="STRING" id="946333.A4W93_16900"/>
<dbReference type="Pfam" id="PF00583">
    <property type="entry name" value="Acetyltransf_1"/>
    <property type="match status" value="1"/>
</dbReference>
<dbReference type="AlphaFoldDB" id="A0A1W6LB25"/>
<dbReference type="RefSeq" id="WP_157782180.1">
    <property type="nucleotide sequence ID" value="NZ_BSPR01000013.1"/>
</dbReference>
<evidence type="ECO:0000313" key="3">
    <source>
        <dbReference type="EMBL" id="ARN21442.1"/>
    </source>
</evidence>
<name>A0A1W6LB25_9BURK</name>
<keyword evidence="4" id="KW-1185">Reference proteome</keyword>
<proteinExistence type="predicted"/>
<protein>
    <submittedName>
        <fullName evidence="3">Uncharacterized protein</fullName>
    </submittedName>
</protein>
<accession>A0A1W6LB25</accession>
<dbReference type="KEGG" id="rgu:A4W93_16900"/>
<dbReference type="SUPFAM" id="SSF55729">
    <property type="entry name" value="Acyl-CoA N-acyltransferases (Nat)"/>
    <property type="match status" value="1"/>
</dbReference>
<keyword evidence="1" id="KW-0808">Transferase</keyword>
<dbReference type="GO" id="GO:0016747">
    <property type="term" value="F:acyltransferase activity, transferring groups other than amino-acyl groups"/>
    <property type="evidence" value="ECO:0007669"/>
    <property type="project" value="InterPro"/>
</dbReference>
<dbReference type="PANTHER" id="PTHR43877">
    <property type="entry name" value="AMINOALKYLPHOSPHONATE N-ACETYLTRANSFERASE-RELATED-RELATED"/>
    <property type="match status" value="1"/>
</dbReference>
<organism evidence="3 4">
    <name type="scientific">Piscinibacter gummiphilus</name>
    <dbReference type="NCBI Taxonomy" id="946333"/>
    <lineage>
        <taxon>Bacteria</taxon>
        <taxon>Pseudomonadati</taxon>
        <taxon>Pseudomonadota</taxon>
        <taxon>Betaproteobacteria</taxon>
        <taxon>Burkholderiales</taxon>
        <taxon>Sphaerotilaceae</taxon>
        <taxon>Piscinibacter</taxon>
    </lineage>
</organism>
<keyword evidence="2" id="KW-0012">Acyltransferase</keyword>
<dbReference type="InterPro" id="IPR000182">
    <property type="entry name" value="GNAT_dom"/>
</dbReference>
<dbReference type="InterPro" id="IPR050832">
    <property type="entry name" value="Bact_Acetyltransf"/>
</dbReference>
<dbReference type="Proteomes" id="UP000193427">
    <property type="component" value="Chromosome"/>
</dbReference>
<dbReference type="InterPro" id="IPR016181">
    <property type="entry name" value="Acyl_CoA_acyltransferase"/>
</dbReference>
<dbReference type="PROSITE" id="PS51186">
    <property type="entry name" value="GNAT"/>
    <property type="match status" value="1"/>
</dbReference>
<evidence type="ECO:0000256" key="1">
    <source>
        <dbReference type="ARBA" id="ARBA00022679"/>
    </source>
</evidence>